<evidence type="ECO:0000256" key="4">
    <source>
        <dbReference type="ARBA" id="ARBA00022741"/>
    </source>
</evidence>
<evidence type="ECO:0000256" key="7">
    <source>
        <dbReference type="ARBA" id="ARBA00023116"/>
    </source>
</evidence>
<evidence type="ECO:0000259" key="10">
    <source>
        <dbReference type="PROSITE" id="PS51161"/>
    </source>
</evidence>
<keyword evidence="12" id="KW-1185">Reference proteome</keyword>
<dbReference type="Pfam" id="PF02867">
    <property type="entry name" value="Ribonuc_red_lgC"/>
    <property type="match status" value="1"/>
</dbReference>
<evidence type="ECO:0000256" key="9">
    <source>
        <dbReference type="RuleBase" id="RU003410"/>
    </source>
</evidence>
<organism evidence="11 12">
    <name type="scientific">Pseudomonas phage 201phi2-1</name>
    <name type="common">Pseudomonas chlororaphis phage 201phi2-1</name>
    <dbReference type="NCBI Taxonomy" id="198110"/>
    <lineage>
        <taxon>Viruses</taxon>
        <taxon>Duplodnaviria</taxon>
        <taxon>Heunggongvirae</taxon>
        <taxon>Uroviricota</taxon>
        <taxon>Caudoviricetes</taxon>
        <taxon>Chimalliviridae</taxon>
        <taxon>Serwervirus</taxon>
        <taxon>Serwervirus 201phi21</taxon>
    </lineage>
</organism>
<dbReference type="InterPro" id="IPR013509">
    <property type="entry name" value="RNR_lsu_N"/>
</dbReference>
<reference evidence="11 12" key="1">
    <citation type="journal article" date="2008" name="Virology">
        <title>Characterization of Pseudomonas chlororaphis myovirus 201varphi2-1 via genomic sequencing, mass spectrometry, and electron microscopy.</title>
        <authorList>
            <person name="Thomas J.A."/>
            <person name="Rolando M.R."/>
            <person name="Carroll C.A."/>
            <person name="Shen P.S."/>
            <person name="Belnap D.M."/>
            <person name="Weintraub S.T."/>
            <person name="Serwer P."/>
            <person name="Hardies S.C."/>
        </authorList>
    </citation>
    <scope>NUCLEOTIDE SEQUENCE</scope>
</reference>
<dbReference type="Proteomes" id="UP000002421">
    <property type="component" value="Segment"/>
</dbReference>
<dbReference type="Gene3D" id="3.20.70.20">
    <property type="match status" value="1"/>
</dbReference>
<dbReference type="PROSITE" id="PS51161">
    <property type="entry name" value="ATP_CONE"/>
    <property type="match status" value="1"/>
</dbReference>
<dbReference type="PANTHER" id="PTHR11573:SF6">
    <property type="entry name" value="RIBONUCLEOSIDE-DIPHOSPHATE REDUCTASE LARGE SUBUNIT"/>
    <property type="match status" value="1"/>
</dbReference>
<protein>
    <recommendedName>
        <fullName evidence="2 9">Ribonucleoside-diphosphate reductase</fullName>
        <ecNumber evidence="2 9">1.17.4.1</ecNumber>
    </recommendedName>
</protein>
<dbReference type="InterPro" id="IPR005144">
    <property type="entry name" value="ATP-cone_dom"/>
</dbReference>
<comment type="catalytic activity">
    <reaction evidence="9">
        <text>a 2'-deoxyribonucleoside 5'-diphosphate + [thioredoxin]-disulfide + H2O = a ribonucleoside 5'-diphosphate + [thioredoxin]-dithiol</text>
        <dbReference type="Rhea" id="RHEA:23252"/>
        <dbReference type="Rhea" id="RHEA-COMP:10698"/>
        <dbReference type="Rhea" id="RHEA-COMP:10700"/>
        <dbReference type="ChEBI" id="CHEBI:15377"/>
        <dbReference type="ChEBI" id="CHEBI:29950"/>
        <dbReference type="ChEBI" id="CHEBI:50058"/>
        <dbReference type="ChEBI" id="CHEBI:57930"/>
        <dbReference type="ChEBI" id="CHEBI:73316"/>
        <dbReference type="EC" id="1.17.4.1"/>
    </reaction>
</comment>
<evidence type="ECO:0000256" key="1">
    <source>
        <dbReference type="ARBA" id="ARBA00010406"/>
    </source>
</evidence>
<dbReference type="SUPFAM" id="SSF51998">
    <property type="entry name" value="PFL-like glycyl radical enzymes"/>
    <property type="match status" value="1"/>
</dbReference>
<dbReference type="GO" id="GO:0005524">
    <property type="term" value="F:ATP binding"/>
    <property type="evidence" value="ECO:0007669"/>
    <property type="project" value="UniProtKB-UniRule"/>
</dbReference>
<keyword evidence="6 9" id="KW-0560">Oxidoreductase</keyword>
<dbReference type="EMBL" id="EU197055">
    <property type="protein sequence ID" value="ABY63290.1"/>
    <property type="molecule type" value="Genomic_DNA"/>
</dbReference>
<dbReference type="InterPro" id="IPR039718">
    <property type="entry name" value="Rrm1"/>
</dbReference>
<dbReference type="UniPathway" id="UPA00326"/>
<dbReference type="InterPro" id="IPR013346">
    <property type="entry name" value="NrdE_NrdA_C"/>
</dbReference>
<accession>B3FJX5</accession>
<dbReference type="PANTHER" id="PTHR11573">
    <property type="entry name" value="RIBONUCLEOSIDE-DIPHOSPHATE REDUCTASE LARGE CHAIN"/>
    <property type="match status" value="1"/>
</dbReference>
<comment type="similarity">
    <text evidence="1 9">Belongs to the ribonucleoside diphosphate reductase large chain family.</text>
</comment>
<evidence type="ECO:0000313" key="11">
    <source>
        <dbReference type="EMBL" id="ABY63290.1"/>
    </source>
</evidence>
<feature type="domain" description="ATP-cone" evidence="10">
    <location>
        <begin position="3"/>
        <end position="91"/>
    </location>
</feature>
<evidence type="ECO:0000256" key="3">
    <source>
        <dbReference type="ARBA" id="ARBA00022533"/>
    </source>
</evidence>
<proteinExistence type="inferred from homology"/>
<dbReference type="GO" id="GO:0004748">
    <property type="term" value="F:ribonucleoside-diphosphate reductase activity, thioredoxin disulfide as acceptor"/>
    <property type="evidence" value="ECO:0007669"/>
    <property type="project" value="UniProtKB-EC"/>
</dbReference>
<dbReference type="OrthoDB" id="2980at10239"/>
<evidence type="ECO:0000313" key="12">
    <source>
        <dbReference type="Proteomes" id="UP000002421"/>
    </source>
</evidence>
<name>B3FJX5_BP201</name>
<evidence type="ECO:0000256" key="6">
    <source>
        <dbReference type="ARBA" id="ARBA00023002"/>
    </source>
</evidence>
<keyword evidence="5 8" id="KW-0067">ATP-binding</keyword>
<dbReference type="GO" id="GO:0009263">
    <property type="term" value="P:deoxyribonucleotide biosynthetic process"/>
    <property type="evidence" value="ECO:0007669"/>
    <property type="project" value="UniProtKB-KW"/>
</dbReference>
<keyword evidence="4 8" id="KW-0547">Nucleotide-binding</keyword>
<organismHost>
    <name type="scientific">Pseudomonas chlororaphis</name>
    <dbReference type="NCBI Taxonomy" id="587753"/>
</organismHost>
<dbReference type="InterPro" id="IPR008926">
    <property type="entry name" value="RNR_R1-su_N"/>
</dbReference>
<comment type="function">
    <text evidence="9">Provides the precursors necessary for DNA synthesis. Catalyzes the biosynthesis of deoxyribonucleotides from the corresponding ribonucleotides.</text>
</comment>
<evidence type="ECO:0000256" key="8">
    <source>
        <dbReference type="PROSITE-ProRule" id="PRU00492"/>
    </source>
</evidence>
<dbReference type="SUPFAM" id="SSF48168">
    <property type="entry name" value="R1 subunit of ribonucleotide reductase, N-terminal domain"/>
    <property type="match status" value="1"/>
</dbReference>
<dbReference type="InterPro" id="IPR000788">
    <property type="entry name" value="RNR_lg_C"/>
</dbReference>
<dbReference type="EC" id="1.17.4.1" evidence="2 9"/>
<evidence type="ECO:0000256" key="5">
    <source>
        <dbReference type="ARBA" id="ARBA00022840"/>
    </source>
</evidence>
<dbReference type="RefSeq" id="YP_001957186.1">
    <property type="nucleotide sequence ID" value="NC_010821.1"/>
</dbReference>
<evidence type="ECO:0000256" key="2">
    <source>
        <dbReference type="ARBA" id="ARBA00012274"/>
    </source>
</evidence>
<sequence>MIKNIIKLDGTQEPFNAAKANRWCEWGTENLKDKVDWSSIVMETIQTLPETVSSQAFQMALIENTLSHRTWSHYLFAGRLYAVWIHKHLYGTDGIPTVKALHTRMQKDGLMVKLKYNTQDYLKIEKFIKHDLDFEQPHFALHQIRKKYALGNRVTGAEYESPQFTYIRMAMALAENEPKATRLQVVRDFYELFAYKKLSAPTPNYINLGTSHRGFASCCLFAVGDNGTSLALGNYIGDKMTQMSAGIGVNIMTRAVGDAVRGGLFAHHGKKKYYDAMGKSIVANVQAGRGGAVTCFFESFDQEVEMIQGLRNPLSTPDRRNRDMHFAMLTNRFFAKKAASNEQIFAFNPYTAPDLHEAFYGKDIEEFIRLYEKYEKDESFTKHWMSARDILRRSLKEAQETGVAYVGQIDEMNRHTPFLDPIHSSNLCMEIAEPTSPYYEMEDLVSREDHGRGEIATCSLAAVSVENIENDKEYEKVCYYALKMIDYCILNSTYVIPHLEFTAKQRMSAGVGMMGLATHLAKNGLDYTSNAGKREIHWIAERHMYFMIKASIAISKERGLAPWIHKTKWPAGWLPIDTYQRAVDNIIDPKGSSFDYTYNWEKLRAEVVANGGIAHSVLIAYMPGESSSKALGGANSIYPVRRLTLSKNDQNNHLYWAAPYGDDPSVKYQFAWDIPTKDLIDCYAIFQKFTDQGISADFYRRIVGTEEIDSNELLKDYFYMVKMGMKTRYYFNTETTANLSLEAMESAIDNSGNAAMCSADGCTL</sequence>
<dbReference type="KEGG" id="vg:6372686"/>
<gene>
    <name evidence="11" type="ORF">201phi2-1p467</name>
</gene>
<keyword evidence="3" id="KW-0021">Allosteric enzyme</keyword>
<keyword evidence="7 9" id="KW-0215">Deoxyribonucleotide synthesis</keyword>
<dbReference type="NCBIfam" id="TIGR02506">
    <property type="entry name" value="NrdE_NrdA"/>
    <property type="match status" value="1"/>
</dbReference>
<dbReference type="PRINTS" id="PR01183">
    <property type="entry name" value="RIBORDTASEM1"/>
</dbReference>
<dbReference type="Pfam" id="PF00317">
    <property type="entry name" value="Ribonuc_red_lgN"/>
    <property type="match status" value="1"/>
</dbReference>
<dbReference type="Gene3D" id="1.10.1650.20">
    <property type="match status" value="1"/>
</dbReference>